<dbReference type="InterPro" id="IPR000888">
    <property type="entry name" value="RmlC-like"/>
</dbReference>
<dbReference type="GO" id="GO:0008830">
    <property type="term" value="F:dTDP-4-dehydrorhamnose 3,5-epimerase activity"/>
    <property type="evidence" value="ECO:0007669"/>
    <property type="project" value="UniProtKB-UniRule"/>
</dbReference>
<dbReference type="STRING" id="292564.Cyagr_2273"/>
<evidence type="ECO:0000313" key="4">
    <source>
        <dbReference type="EMBL" id="AFY29384.1"/>
    </source>
</evidence>
<dbReference type="InterPro" id="IPR014710">
    <property type="entry name" value="RmlC-like_jellyroll"/>
</dbReference>
<accession>K9P9Z5</accession>
<protein>
    <recommendedName>
        <fullName evidence="3">dTDP-4-dehydrorhamnose 3,5-epimerase</fullName>
        <ecNumber evidence="3">5.1.3.13</ecNumber>
    </recommendedName>
    <alternativeName>
        <fullName evidence="3">Thymidine diphospho-4-keto-rhamnose 3,5-epimerase</fullName>
    </alternativeName>
</protein>
<comment type="catalytic activity">
    <reaction evidence="3">
        <text>dTDP-4-dehydro-6-deoxy-alpha-D-glucose = dTDP-4-dehydro-beta-L-rhamnose</text>
        <dbReference type="Rhea" id="RHEA:16969"/>
        <dbReference type="ChEBI" id="CHEBI:57649"/>
        <dbReference type="ChEBI" id="CHEBI:62830"/>
        <dbReference type="EC" id="5.1.3.13"/>
    </reaction>
</comment>
<dbReference type="GO" id="GO:0005829">
    <property type="term" value="C:cytosol"/>
    <property type="evidence" value="ECO:0007669"/>
    <property type="project" value="TreeGrafter"/>
</dbReference>
<keyword evidence="3" id="KW-0413">Isomerase</keyword>
<dbReference type="EMBL" id="CP003495">
    <property type="protein sequence ID" value="AFY29384.1"/>
    <property type="molecule type" value="Genomic_DNA"/>
</dbReference>
<evidence type="ECO:0000256" key="2">
    <source>
        <dbReference type="PIRSR" id="PIRSR600888-3"/>
    </source>
</evidence>
<comment type="function">
    <text evidence="3">Catalyzes the epimerization of the C3' and C5'positions of dTDP-6-deoxy-D-xylo-4-hexulose, forming dTDP-6-deoxy-L-lyxo-4-hexulose.</text>
</comment>
<evidence type="ECO:0000256" key="1">
    <source>
        <dbReference type="PIRSR" id="PIRSR600888-1"/>
    </source>
</evidence>
<dbReference type="KEGG" id="cgc:Cyagr_2273"/>
<dbReference type="GO" id="GO:0019305">
    <property type="term" value="P:dTDP-rhamnose biosynthetic process"/>
    <property type="evidence" value="ECO:0007669"/>
    <property type="project" value="UniProtKB-UniRule"/>
</dbReference>
<feature type="active site" description="Proton acceptor" evidence="1">
    <location>
        <position position="66"/>
    </location>
</feature>
<dbReference type="UniPathway" id="UPA00124"/>
<dbReference type="InterPro" id="IPR011051">
    <property type="entry name" value="RmlC_Cupin_sf"/>
</dbReference>
<proteinExistence type="inferred from homology"/>
<comment type="similarity">
    <text evidence="3">Belongs to the dTDP-4-dehydrorhamnose 3,5-epimerase family.</text>
</comment>
<dbReference type="NCBIfam" id="TIGR01221">
    <property type="entry name" value="rmlC"/>
    <property type="match status" value="1"/>
</dbReference>
<feature type="active site" description="Proton donor" evidence="1">
    <location>
        <position position="136"/>
    </location>
</feature>
<gene>
    <name evidence="4" type="ordered locus">Cyagr_2273</name>
</gene>
<dbReference type="Pfam" id="PF00908">
    <property type="entry name" value="dTDP_sugar_isom"/>
    <property type="match status" value="1"/>
</dbReference>
<comment type="pathway">
    <text evidence="3">Carbohydrate biosynthesis; dTDP-L-rhamnose biosynthesis.</text>
</comment>
<evidence type="ECO:0000313" key="5">
    <source>
        <dbReference type="Proteomes" id="UP000010388"/>
    </source>
</evidence>
<dbReference type="GO" id="GO:0000271">
    <property type="term" value="P:polysaccharide biosynthetic process"/>
    <property type="evidence" value="ECO:0007669"/>
    <property type="project" value="TreeGrafter"/>
</dbReference>
<dbReference type="PATRIC" id="fig|292564.3.peg.2158"/>
<comment type="subunit">
    <text evidence="3">Homodimer.</text>
</comment>
<dbReference type="Proteomes" id="UP000010388">
    <property type="component" value="Chromosome"/>
</dbReference>
<dbReference type="PANTHER" id="PTHR21047:SF2">
    <property type="entry name" value="THYMIDINE DIPHOSPHO-4-KETO-RHAMNOSE 3,5-EPIMERASE"/>
    <property type="match status" value="1"/>
</dbReference>
<dbReference type="Gene3D" id="2.60.120.10">
    <property type="entry name" value="Jelly Rolls"/>
    <property type="match status" value="1"/>
</dbReference>
<dbReference type="PANTHER" id="PTHR21047">
    <property type="entry name" value="DTDP-6-DEOXY-D-GLUCOSE-3,5 EPIMERASE"/>
    <property type="match status" value="1"/>
</dbReference>
<sequence length="204" mass="22330">MNVQFLAIDGPLLLTPAVYADERGWFSESWNRRRFADALGKEDADAPEFVQDNHSRSVQGVLRGLHFQRAPHPQGKLVRCTLGEVFDVAVDLRRDSPTLGQWVGERLSAENHHQLWVPVGFAHGFLTLSAVAEVQYKTAGYWNRDCERSLAWNDPAIGIDWPLGELPEPHQPLLAPKDAAAPGLGALAAAGDLFGSQSSAADNV</sequence>
<dbReference type="OrthoDB" id="9800680at2"/>
<dbReference type="SUPFAM" id="SSF51182">
    <property type="entry name" value="RmlC-like cupins"/>
    <property type="match status" value="1"/>
</dbReference>
<name>K9P9Z5_CYAGP</name>
<reference evidence="5" key="1">
    <citation type="journal article" date="2013" name="Proc. Natl. Acad. Sci. U.S.A.">
        <title>Improving the coverage of the cyanobacterial phylum using diversity-driven genome sequencing.</title>
        <authorList>
            <person name="Shih P.M."/>
            <person name="Wu D."/>
            <person name="Latifi A."/>
            <person name="Axen S.D."/>
            <person name="Fewer D.P."/>
            <person name="Talla E."/>
            <person name="Calteau A."/>
            <person name="Cai F."/>
            <person name="Tandeau de Marsac N."/>
            <person name="Rippka R."/>
            <person name="Herdman M."/>
            <person name="Sivonen K."/>
            <person name="Coursin T."/>
            <person name="Laurent T."/>
            <person name="Goodwin L."/>
            <person name="Nolan M."/>
            <person name="Davenport K.W."/>
            <person name="Han C.S."/>
            <person name="Rubin E.M."/>
            <person name="Eisen J.A."/>
            <person name="Woyke T."/>
            <person name="Gugger M."/>
            <person name="Kerfeld C.A."/>
        </authorList>
    </citation>
    <scope>NUCLEOTIDE SEQUENCE [LARGE SCALE GENOMIC DNA]</scope>
    <source>
        <strain evidence="5">ATCC 27147 / PCC 6307</strain>
    </source>
</reference>
<dbReference type="CDD" id="cd00438">
    <property type="entry name" value="cupin_RmlC"/>
    <property type="match status" value="1"/>
</dbReference>
<dbReference type="AlphaFoldDB" id="K9P9Z5"/>
<dbReference type="EC" id="5.1.3.13" evidence="3"/>
<organism evidence="4 5">
    <name type="scientific">Cyanobium gracile (strain ATCC 27147 / PCC 6307)</name>
    <dbReference type="NCBI Taxonomy" id="292564"/>
    <lineage>
        <taxon>Bacteria</taxon>
        <taxon>Bacillati</taxon>
        <taxon>Cyanobacteriota</taxon>
        <taxon>Cyanophyceae</taxon>
        <taxon>Synechococcales</taxon>
        <taxon>Prochlorococcaceae</taxon>
        <taxon>Cyanobium</taxon>
    </lineage>
</organism>
<feature type="site" description="Participates in a stacking interaction with the thymidine ring of dTDP-4-oxo-6-deoxyglucose" evidence="2">
    <location>
        <position position="142"/>
    </location>
</feature>
<dbReference type="HOGENOM" id="CLU_090940_1_1_3"/>
<dbReference type="RefSeq" id="WP_015109824.1">
    <property type="nucleotide sequence ID" value="NC_019675.1"/>
</dbReference>
<evidence type="ECO:0000256" key="3">
    <source>
        <dbReference type="RuleBase" id="RU364069"/>
    </source>
</evidence>
<dbReference type="eggNOG" id="COG1898">
    <property type="taxonomic scope" value="Bacteria"/>
</dbReference>